<comment type="similarity">
    <text evidence="2">Belongs to the VPS35L family.</text>
</comment>
<keyword evidence="4" id="KW-0967">Endosome</keyword>
<name>A0AAV0ZHU5_VICFA</name>
<dbReference type="InterPro" id="IPR029705">
    <property type="entry name" value="VPS35L"/>
</dbReference>
<reference evidence="6 7" key="1">
    <citation type="submission" date="2023-01" db="EMBL/GenBank/DDBJ databases">
        <authorList>
            <person name="Kreplak J."/>
        </authorList>
    </citation>
    <scope>NUCLEOTIDE SEQUENCE [LARGE SCALE GENOMIC DNA]</scope>
</reference>
<evidence type="ECO:0000256" key="2">
    <source>
        <dbReference type="ARBA" id="ARBA00010704"/>
    </source>
</evidence>
<evidence type="ECO:0000313" key="7">
    <source>
        <dbReference type="Proteomes" id="UP001157006"/>
    </source>
</evidence>
<dbReference type="GO" id="GO:0005768">
    <property type="term" value="C:endosome"/>
    <property type="evidence" value="ECO:0007669"/>
    <property type="project" value="UniProtKB-SubCell"/>
</dbReference>
<proteinExistence type="inferred from homology"/>
<keyword evidence="7" id="KW-1185">Reference proteome</keyword>
<accession>A0AAV0ZHU5</accession>
<dbReference type="AlphaFoldDB" id="A0AAV0ZHU5"/>
<evidence type="ECO:0000256" key="5">
    <source>
        <dbReference type="ARBA" id="ARBA00022927"/>
    </source>
</evidence>
<keyword evidence="5" id="KW-0653">Protein transport</keyword>
<evidence type="ECO:0000256" key="3">
    <source>
        <dbReference type="ARBA" id="ARBA00022448"/>
    </source>
</evidence>
<dbReference type="PANTHER" id="PTHR13673">
    <property type="entry name" value="ESOPHAGEAL CANCER ASSOCIATED PROTEIN"/>
    <property type="match status" value="1"/>
</dbReference>
<sequence>MEFVNLKNGDSQVARLVSRVVHLVDYGAEMEHHLAFLVYCRASFGRFNELKETLVHSRNSLAIQSLQCAKKDLSFFKSCVTFSEVTIPSIYSQRQFDLFLETTEVDFLVGLVSHVDGLIDSGINCLYILDRVVSFRTPDDIEVIVEFERDAHILVWFMSKQQVSFWHGVHGMEVSTCEEVKKLNGIIRRWKLEVILQV</sequence>
<dbReference type="GO" id="GO:0032456">
    <property type="term" value="P:endocytic recycling"/>
    <property type="evidence" value="ECO:0007669"/>
    <property type="project" value="InterPro"/>
</dbReference>
<dbReference type="EMBL" id="OX451737">
    <property type="protein sequence ID" value="CAI8596668.1"/>
    <property type="molecule type" value="Genomic_DNA"/>
</dbReference>
<dbReference type="GO" id="GO:0015031">
    <property type="term" value="P:protein transport"/>
    <property type="evidence" value="ECO:0007669"/>
    <property type="project" value="UniProtKB-KW"/>
</dbReference>
<keyword evidence="3" id="KW-0813">Transport</keyword>
<dbReference type="Proteomes" id="UP001157006">
    <property type="component" value="Chromosome 2"/>
</dbReference>
<evidence type="ECO:0000256" key="4">
    <source>
        <dbReference type="ARBA" id="ARBA00022753"/>
    </source>
</evidence>
<organism evidence="6 7">
    <name type="scientific">Vicia faba</name>
    <name type="common">Broad bean</name>
    <name type="synonym">Faba vulgaris</name>
    <dbReference type="NCBI Taxonomy" id="3906"/>
    <lineage>
        <taxon>Eukaryota</taxon>
        <taxon>Viridiplantae</taxon>
        <taxon>Streptophyta</taxon>
        <taxon>Embryophyta</taxon>
        <taxon>Tracheophyta</taxon>
        <taxon>Spermatophyta</taxon>
        <taxon>Magnoliopsida</taxon>
        <taxon>eudicotyledons</taxon>
        <taxon>Gunneridae</taxon>
        <taxon>Pentapetalae</taxon>
        <taxon>rosids</taxon>
        <taxon>fabids</taxon>
        <taxon>Fabales</taxon>
        <taxon>Fabaceae</taxon>
        <taxon>Papilionoideae</taxon>
        <taxon>50 kb inversion clade</taxon>
        <taxon>NPAAA clade</taxon>
        <taxon>Hologalegina</taxon>
        <taxon>IRL clade</taxon>
        <taxon>Fabeae</taxon>
        <taxon>Vicia</taxon>
    </lineage>
</organism>
<protein>
    <submittedName>
        <fullName evidence="6">Uncharacterized protein</fullName>
    </submittedName>
</protein>
<evidence type="ECO:0000313" key="6">
    <source>
        <dbReference type="EMBL" id="CAI8596668.1"/>
    </source>
</evidence>
<comment type="subcellular location">
    <subcellularLocation>
        <location evidence="1">Endosome</location>
    </subcellularLocation>
</comment>
<evidence type="ECO:0000256" key="1">
    <source>
        <dbReference type="ARBA" id="ARBA00004177"/>
    </source>
</evidence>
<dbReference type="PANTHER" id="PTHR13673:SF0">
    <property type="entry name" value="VPS35 ENDOSOMAL PROTEIN-SORTING FACTOR-LIKE"/>
    <property type="match status" value="1"/>
</dbReference>
<gene>
    <name evidence="6" type="ORF">VFH_II045680</name>
</gene>